<dbReference type="AlphaFoldDB" id="A0A4Q5KUA5"/>
<reference evidence="5 6" key="1">
    <citation type="submission" date="2019-02" db="EMBL/GenBank/DDBJ databases">
        <title>Genome sequences of Aliivibrio finisterrensis strains from farmed Atlantic salmon.</title>
        <authorList>
            <person name="Bowman J.P."/>
        </authorList>
    </citation>
    <scope>NUCLEOTIDE SEQUENCE [LARGE SCALE GENOMIC DNA]</scope>
    <source>
        <strain evidence="4 6">A21</strain>
        <strain evidence="3 5">A46</strain>
    </source>
</reference>
<keyword evidence="6" id="KW-1185">Reference proteome</keyword>
<sequence length="208" mass="22148">MNKSLLAVVVSGALLLSGCSSSGGSNGSGQTNPGNPVIPDIDNSPEWGLDVGDTPDWGIADPEFGLPVPSVPDIDNTPDWGIDTGTSTPDRLPPVWGGPEMPPIDNGPEASYTISGNTITDANGNVFTITSVNWHGQSMMIQDKDGNEHYVNIIRQGDYEGDFGIVIDGESIIIGRDTVQGGLRPLMENTDRNMDRNSIRDSIRSRLN</sequence>
<evidence type="ECO:0000313" key="4">
    <source>
        <dbReference type="EMBL" id="RYU64815.1"/>
    </source>
</evidence>
<dbReference type="Proteomes" id="UP000294166">
    <property type="component" value="Unassembled WGS sequence"/>
</dbReference>
<dbReference type="EMBL" id="SEZN01000012">
    <property type="protein sequence ID" value="RYU64815.1"/>
    <property type="molecule type" value="Genomic_DNA"/>
</dbReference>
<evidence type="ECO:0000313" key="3">
    <source>
        <dbReference type="EMBL" id="RYU51708.1"/>
    </source>
</evidence>
<feature type="region of interest" description="Disordered" evidence="1">
    <location>
        <begin position="21"/>
        <end position="46"/>
    </location>
</feature>
<evidence type="ECO:0008006" key="7">
    <source>
        <dbReference type="Google" id="ProtNLM"/>
    </source>
</evidence>
<proteinExistence type="predicted"/>
<keyword evidence="2" id="KW-0732">Signal</keyword>
<dbReference type="PROSITE" id="PS51257">
    <property type="entry name" value="PROKAR_LIPOPROTEIN"/>
    <property type="match status" value="1"/>
</dbReference>
<feature type="region of interest" description="Disordered" evidence="1">
    <location>
        <begin position="185"/>
        <end position="208"/>
    </location>
</feature>
<feature type="compositionally biased region" description="Basic and acidic residues" evidence="1">
    <location>
        <begin position="189"/>
        <end position="208"/>
    </location>
</feature>
<evidence type="ECO:0000256" key="1">
    <source>
        <dbReference type="SAM" id="MobiDB-lite"/>
    </source>
</evidence>
<feature type="signal peptide" evidence="2">
    <location>
        <begin position="1"/>
        <end position="22"/>
    </location>
</feature>
<dbReference type="RefSeq" id="WP_130048033.1">
    <property type="nucleotide sequence ID" value="NZ_SEZK01000012.1"/>
</dbReference>
<dbReference type="Proteomes" id="UP000294063">
    <property type="component" value="Unassembled WGS sequence"/>
</dbReference>
<protein>
    <recommendedName>
        <fullName evidence="7">Lipoprotein</fullName>
    </recommendedName>
</protein>
<feature type="chain" id="PRO_5020998811" description="Lipoprotein" evidence="2">
    <location>
        <begin position="23"/>
        <end position="208"/>
    </location>
</feature>
<evidence type="ECO:0000313" key="6">
    <source>
        <dbReference type="Proteomes" id="UP000294166"/>
    </source>
</evidence>
<evidence type="ECO:0000313" key="5">
    <source>
        <dbReference type="Proteomes" id="UP000294063"/>
    </source>
</evidence>
<name>A0A4Q5KUA5_9GAMM</name>
<comment type="caution">
    <text evidence="3">The sequence shown here is derived from an EMBL/GenBank/DDBJ whole genome shotgun (WGS) entry which is preliminary data.</text>
</comment>
<dbReference type="EMBL" id="SEZK01000012">
    <property type="protein sequence ID" value="RYU51708.1"/>
    <property type="molecule type" value="Genomic_DNA"/>
</dbReference>
<organism evidence="3 5">
    <name type="scientific">Aliivibrio finisterrensis</name>
    <dbReference type="NCBI Taxonomy" id="511998"/>
    <lineage>
        <taxon>Bacteria</taxon>
        <taxon>Pseudomonadati</taxon>
        <taxon>Pseudomonadota</taxon>
        <taxon>Gammaproteobacteria</taxon>
        <taxon>Vibrionales</taxon>
        <taxon>Vibrionaceae</taxon>
        <taxon>Aliivibrio</taxon>
    </lineage>
</organism>
<accession>A0A4Q5KUA5</accession>
<gene>
    <name evidence="4" type="ORF">ERW53_08155</name>
    <name evidence="3" type="ORF">ERW57_08590</name>
</gene>
<evidence type="ECO:0000256" key="2">
    <source>
        <dbReference type="SAM" id="SignalP"/>
    </source>
</evidence>